<accession>A0A4R1C075</accession>
<organism evidence="1 2">
    <name type="scientific">Nocardioides jejuensis</name>
    <dbReference type="NCBI Taxonomy" id="2502782"/>
    <lineage>
        <taxon>Bacteria</taxon>
        <taxon>Bacillati</taxon>
        <taxon>Actinomycetota</taxon>
        <taxon>Actinomycetes</taxon>
        <taxon>Propionibacteriales</taxon>
        <taxon>Nocardioidaceae</taxon>
        <taxon>Nocardioides</taxon>
    </lineage>
</organism>
<comment type="caution">
    <text evidence="1">The sequence shown here is derived from an EMBL/GenBank/DDBJ whole genome shotgun (WGS) entry which is preliminary data.</text>
</comment>
<protein>
    <submittedName>
        <fullName evidence="1">Uncharacterized protein</fullName>
    </submittedName>
</protein>
<evidence type="ECO:0000313" key="2">
    <source>
        <dbReference type="Proteomes" id="UP000295453"/>
    </source>
</evidence>
<proteinExistence type="predicted"/>
<reference evidence="1 2" key="1">
    <citation type="submission" date="2019-03" db="EMBL/GenBank/DDBJ databases">
        <authorList>
            <person name="Kim M.K.M."/>
        </authorList>
    </citation>
    <scope>NUCLEOTIDE SEQUENCE [LARGE SCALE GENOMIC DNA]</scope>
    <source>
        <strain evidence="1 2">18JY15-6</strain>
    </source>
</reference>
<gene>
    <name evidence="1" type="ORF">EPD65_11830</name>
</gene>
<name>A0A4R1C075_9ACTN</name>
<keyword evidence="2" id="KW-1185">Reference proteome</keyword>
<dbReference type="EMBL" id="SJZJ01000019">
    <property type="protein sequence ID" value="TCJ23045.1"/>
    <property type="molecule type" value="Genomic_DNA"/>
</dbReference>
<sequence length="97" mass="10114">MTTTNAATRHALAIPTIVVVAQSAGLPEPTGYIADGDTVTLDLPTRAALDAWAAWLGAEVETTMSLGSINYREASGTKLHVPMTLRHVGADLVAVTQ</sequence>
<dbReference type="Proteomes" id="UP000295453">
    <property type="component" value="Unassembled WGS sequence"/>
</dbReference>
<dbReference type="AlphaFoldDB" id="A0A4R1C075"/>
<evidence type="ECO:0000313" key="1">
    <source>
        <dbReference type="EMBL" id="TCJ23045.1"/>
    </source>
</evidence>
<dbReference type="RefSeq" id="WP_131584380.1">
    <property type="nucleotide sequence ID" value="NZ_SJZJ01000019.1"/>
</dbReference>